<evidence type="ECO:0000313" key="9">
    <source>
        <dbReference type="Proteomes" id="UP000823485"/>
    </source>
</evidence>
<dbReference type="Gene3D" id="1.10.3330.10">
    <property type="entry name" value="Oxo-4-hydroxy-4-carboxy-5-ureidoimidazoline decarboxylase"/>
    <property type="match status" value="1"/>
</dbReference>
<dbReference type="PANTHER" id="PTHR43466">
    <property type="entry name" value="2-OXO-4-HYDROXY-4-CARBOXY-5-UREIDOIMIDAZOLINE DECARBOXYLASE-RELATED"/>
    <property type="match status" value="1"/>
</dbReference>
<comment type="pathway">
    <text evidence="2">Purine metabolism; urate degradation; (S)-allantoin from urate: step 3/3.</text>
</comment>
<protein>
    <recommendedName>
        <fullName evidence="3">2-oxo-4-hydroxy-4-carboxy-5-ureidoimidazoline decarboxylase</fullName>
        <ecNumber evidence="3">4.1.1.97</ecNumber>
    </recommendedName>
</protein>
<dbReference type="SUPFAM" id="SSF158694">
    <property type="entry name" value="UraD-Like"/>
    <property type="match status" value="1"/>
</dbReference>
<dbReference type="InterPro" id="IPR017580">
    <property type="entry name" value="OHCU_decarboxylase-1"/>
</dbReference>
<dbReference type="Proteomes" id="UP000823485">
    <property type="component" value="Unassembled WGS sequence"/>
</dbReference>
<organism evidence="8 9">
    <name type="scientific">Siminovitchia thermophila</name>
    <dbReference type="NCBI Taxonomy" id="1245522"/>
    <lineage>
        <taxon>Bacteria</taxon>
        <taxon>Bacillati</taxon>
        <taxon>Bacillota</taxon>
        <taxon>Bacilli</taxon>
        <taxon>Bacillales</taxon>
        <taxon>Bacillaceae</taxon>
        <taxon>Siminovitchia</taxon>
    </lineage>
</organism>
<dbReference type="RefSeq" id="WP_328799774.1">
    <property type="nucleotide sequence ID" value="NZ_JAFBFH010000005.1"/>
</dbReference>
<name>A0ABS2R364_9BACI</name>
<feature type="domain" description="Oxo-4-hydroxy-4-carboxy-5-ureidoimidazoline decarboxylase" evidence="7">
    <location>
        <begin position="9"/>
        <end position="161"/>
    </location>
</feature>
<evidence type="ECO:0000256" key="1">
    <source>
        <dbReference type="ARBA" id="ARBA00001163"/>
    </source>
</evidence>
<sequence>MRLSLEILNGMDQTDFTEALGWIFEYSPWVAERVWMKRPFASISELHQTMVNEVNKAAFDEKLALLRAHPDLAARVKMAEASVKEQTGAGLDQLTKDEREEFLSLNKAYTTKFHFPFILAVRNHTKETILAKMKERLDHSQEAEFKEALEQVYQIAYFRLQDFIAS</sequence>
<proteinExistence type="predicted"/>
<dbReference type="InterPro" id="IPR036778">
    <property type="entry name" value="OHCU_decarboxylase_sf"/>
</dbReference>
<gene>
    <name evidence="8" type="ORF">JOC94_001001</name>
</gene>
<dbReference type="EC" id="4.1.1.97" evidence="3"/>
<comment type="caution">
    <text evidence="8">The sequence shown here is derived from an EMBL/GenBank/DDBJ whole genome shotgun (WGS) entry which is preliminary data.</text>
</comment>
<comment type="catalytic activity">
    <reaction evidence="1">
        <text>5-hydroxy-2-oxo-4-ureido-2,5-dihydro-1H-imidazole-5-carboxylate + H(+) = (S)-allantoin + CO2</text>
        <dbReference type="Rhea" id="RHEA:26301"/>
        <dbReference type="ChEBI" id="CHEBI:15378"/>
        <dbReference type="ChEBI" id="CHEBI:15678"/>
        <dbReference type="ChEBI" id="CHEBI:16526"/>
        <dbReference type="ChEBI" id="CHEBI:58639"/>
        <dbReference type="EC" id="4.1.1.97"/>
    </reaction>
</comment>
<keyword evidence="5" id="KW-0210">Decarboxylase</keyword>
<dbReference type="NCBIfam" id="TIGR03164">
    <property type="entry name" value="UHCUDC"/>
    <property type="match status" value="1"/>
</dbReference>
<evidence type="ECO:0000256" key="4">
    <source>
        <dbReference type="ARBA" id="ARBA00022631"/>
    </source>
</evidence>
<reference evidence="8 9" key="1">
    <citation type="submission" date="2021-01" db="EMBL/GenBank/DDBJ databases">
        <title>Genomic Encyclopedia of Type Strains, Phase IV (KMG-IV): sequencing the most valuable type-strain genomes for metagenomic binning, comparative biology and taxonomic classification.</title>
        <authorList>
            <person name="Goeker M."/>
        </authorList>
    </citation>
    <scope>NUCLEOTIDE SEQUENCE [LARGE SCALE GENOMIC DNA]</scope>
    <source>
        <strain evidence="8 9">DSM 105453</strain>
    </source>
</reference>
<evidence type="ECO:0000256" key="3">
    <source>
        <dbReference type="ARBA" id="ARBA00012257"/>
    </source>
</evidence>
<dbReference type="PANTHER" id="PTHR43466:SF1">
    <property type="entry name" value="2-OXO-4-HYDROXY-4-CARBOXY-5-UREIDOIMIDAZOLINE DECARBOXYLASE-RELATED"/>
    <property type="match status" value="1"/>
</dbReference>
<evidence type="ECO:0000259" key="7">
    <source>
        <dbReference type="Pfam" id="PF09349"/>
    </source>
</evidence>
<keyword evidence="4" id="KW-0659">Purine metabolism</keyword>
<accession>A0ABS2R364</accession>
<evidence type="ECO:0000256" key="2">
    <source>
        <dbReference type="ARBA" id="ARBA00004754"/>
    </source>
</evidence>
<evidence type="ECO:0000256" key="5">
    <source>
        <dbReference type="ARBA" id="ARBA00022793"/>
    </source>
</evidence>
<keyword evidence="6" id="KW-0456">Lyase</keyword>
<evidence type="ECO:0000256" key="6">
    <source>
        <dbReference type="ARBA" id="ARBA00023239"/>
    </source>
</evidence>
<dbReference type="Pfam" id="PF09349">
    <property type="entry name" value="OHCU_decarbox"/>
    <property type="match status" value="1"/>
</dbReference>
<dbReference type="EMBL" id="JAFBFH010000005">
    <property type="protein sequence ID" value="MBM7714029.1"/>
    <property type="molecule type" value="Genomic_DNA"/>
</dbReference>
<keyword evidence="9" id="KW-1185">Reference proteome</keyword>
<evidence type="ECO:0000313" key="8">
    <source>
        <dbReference type="EMBL" id="MBM7714029.1"/>
    </source>
</evidence>
<dbReference type="InterPro" id="IPR018020">
    <property type="entry name" value="OHCU_decarboxylase"/>
</dbReference>